<name>A0A2P2IYN1_RHIMU</name>
<evidence type="ECO:0000313" key="1">
    <source>
        <dbReference type="EMBL" id="MBW86336.1"/>
    </source>
</evidence>
<proteinExistence type="predicted"/>
<reference evidence="1" key="1">
    <citation type="submission" date="2018-02" db="EMBL/GenBank/DDBJ databases">
        <title>Rhizophora mucronata_Transcriptome.</title>
        <authorList>
            <person name="Meera S.P."/>
            <person name="Sreeshan A."/>
            <person name="Augustine A."/>
        </authorList>
    </citation>
    <scope>NUCLEOTIDE SEQUENCE</scope>
    <source>
        <tissue evidence="1">Leaf</tissue>
    </source>
</reference>
<dbReference type="AlphaFoldDB" id="A0A2P2IYN1"/>
<dbReference type="EMBL" id="GGEC01005853">
    <property type="protein sequence ID" value="MBW86336.1"/>
    <property type="molecule type" value="Transcribed_RNA"/>
</dbReference>
<accession>A0A2P2IYN1</accession>
<sequence>MQSNRSWNSVPLPRKSLSCFSMLFKFSANPKSSRNLVLDSFETSSSPEFGNGSTLDPTTHFLISCGFCWMTSQSRLFPTLKRVSKLLVFFNLHEPNNNG</sequence>
<protein>
    <submittedName>
        <fullName evidence="1">Uncharacterized protein</fullName>
    </submittedName>
</protein>
<organism evidence="1">
    <name type="scientific">Rhizophora mucronata</name>
    <name type="common">Asiatic mangrove</name>
    <dbReference type="NCBI Taxonomy" id="61149"/>
    <lineage>
        <taxon>Eukaryota</taxon>
        <taxon>Viridiplantae</taxon>
        <taxon>Streptophyta</taxon>
        <taxon>Embryophyta</taxon>
        <taxon>Tracheophyta</taxon>
        <taxon>Spermatophyta</taxon>
        <taxon>Magnoliopsida</taxon>
        <taxon>eudicotyledons</taxon>
        <taxon>Gunneridae</taxon>
        <taxon>Pentapetalae</taxon>
        <taxon>rosids</taxon>
        <taxon>fabids</taxon>
        <taxon>Malpighiales</taxon>
        <taxon>Rhizophoraceae</taxon>
        <taxon>Rhizophora</taxon>
    </lineage>
</organism>